<feature type="compositionally biased region" description="Low complexity" evidence="2">
    <location>
        <begin position="19"/>
        <end position="31"/>
    </location>
</feature>
<comment type="similarity">
    <text evidence="1">Belongs to the trimethylamine methyltransferase family.</text>
</comment>
<reference evidence="3" key="1">
    <citation type="submission" date="2021-07" db="EMBL/GenBank/DDBJ databases">
        <title>Roseobacter insulae sp. nov., isolated from a tidal flat.</title>
        <authorList>
            <person name="Park S."/>
            <person name="Yoon J.-H."/>
        </authorList>
    </citation>
    <scope>NUCLEOTIDE SEQUENCE</scope>
    <source>
        <strain evidence="3">YSTF-M11</strain>
    </source>
</reference>
<dbReference type="Proteomes" id="UP001138661">
    <property type="component" value="Unassembled WGS sequence"/>
</dbReference>
<dbReference type="EMBL" id="JAHXDN010000002">
    <property type="protein sequence ID" value="MBW4708022.1"/>
    <property type="molecule type" value="Genomic_DNA"/>
</dbReference>
<dbReference type="AlphaFoldDB" id="A0A9X1FUR2"/>
<keyword evidence="4" id="KW-1185">Reference proteome</keyword>
<keyword evidence="1" id="KW-0808">Transferase</keyword>
<keyword evidence="3" id="KW-0489">Methyltransferase</keyword>
<dbReference type="GO" id="GO:0015948">
    <property type="term" value="P:methanogenesis"/>
    <property type="evidence" value="ECO:0007669"/>
    <property type="project" value="InterPro"/>
</dbReference>
<sequence length="512" mass="54470">MTQKTQSRSGGRSARRAARAAPLAAHLRPVRPGLSGGQYRPLTAADMDNIHAAALDALEQIGLADAPPSGIALLTGAGAVLGGDGRIRFPRALVEDTIARANRSVTLMGRDPAHDLHLSGHRVHYGTAGAAVHLVEAEGRNYRECGVQDLHDAARIADVLDNIHFVQRPMVCRDITDNLEMDLNSIYACCSGTTKHVGVSFTDPQFVPHAVEMLHMIAGGEDKWRERPFISNTNCFVVPPMKFATESCQVMEACIAAGIPVLLLSAGMAGATAPSTIAGAIVQACAECLAGLVYVNAVKPGHPAVFGTWPFGLDLRTGAMTGGSGEQALLTSGCAQMHKYYDLPGGAAAGIADSKLPDMQAGWEQMCSNVMAGLSGLNMVYEAAGMHASLLGFCHESLILGDDLIGQALRCVRGIEVTDETLALEQIREVCIGGPGHYLGTEQTLGRMQADHVYPTYGDRTSPKEWDELGKPDLIAKATARKEEILAQRSAARFDPQLDAQLRARFNIHLPA</sequence>
<dbReference type="InterPro" id="IPR010426">
    <property type="entry name" value="MTTB_MeTrfase"/>
</dbReference>
<evidence type="ECO:0000313" key="3">
    <source>
        <dbReference type="EMBL" id="MBW4708022.1"/>
    </source>
</evidence>
<gene>
    <name evidence="3" type="ORF">KX928_09505</name>
</gene>
<evidence type="ECO:0000256" key="2">
    <source>
        <dbReference type="SAM" id="MobiDB-lite"/>
    </source>
</evidence>
<proteinExistence type="inferred from homology"/>
<protein>
    <recommendedName>
        <fullName evidence="1">Methyltransferase</fullName>
        <ecNumber evidence="1">2.1.1.-</ecNumber>
    </recommendedName>
</protein>
<comment type="caution">
    <text evidence="3">The sequence shown here is derived from an EMBL/GenBank/DDBJ whole genome shotgun (WGS) entry which is preliminary data.</text>
</comment>
<accession>A0A9X1FUR2</accession>
<dbReference type="PIRSF" id="PIRSF037567">
    <property type="entry name" value="MTTB_MeTrfase"/>
    <property type="match status" value="1"/>
</dbReference>
<feature type="region of interest" description="Disordered" evidence="2">
    <location>
        <begin position="1"/>
        <end position="34"/>
    </location>
</feature>
<evidence type="ECO:0000256" key="1">
    <source>
        <dbReference type="PIRNR" id="PIRNR037567"/>
    </source>
</evidence>
<dbReference type="GO" id="GO:0032259">
    <property type="term" value="P:methylation"/>
    <property type="evidence" value="ECO:0007669"/>
    <property type="project" value="UniProtKB-KW"/>
</dbReference>
<dbReference type="RefSeq" id="WP_219501404.1">
    <property type="nucleotide sequence ID" value="NZ_JAHXDN010000002.1"/>
</dbReference>
<organism evidence="3 4">
    <name type="scientific">Roseobacter insulae</name>
    <dbReference type="NCBI Taxonomy" id="2859783"/>
    <lineage>
        <taxon>Bacteria</taxon>
        <taxon>Pseudomonadati</taxon>
        <taxon>Pseudomonadota</taxon>
        <taxon>Alphaproteobacteria</taxon>
        <taxon>Rhodobacterales</taxon>
        <taxon>Roseobacteraceae</taxon>
        <taxon>Roseobacter</taxon>
    </lineage>
</organism>
<name>A0A9X1FUR2_9RHOB</name>
<dbReference type="EC" id="2.1.1.-" evidence="1"/>
<dbReference type="Pfam" id="PF06253">
    <property type="entry name" value="MTTB"/>
    <property type="match status" value="1"/>
</dbReference>
<evidence type="ECO:0000313" key="4">
    <source>
        <dbReference type="Proteomes" id="UP001138661"/>
    </source>
</evidence>
<dbReference type="GO" id="GO:0008168">
    <property type="term" value="F:methyltransferase activity"/>
    <property type="evidence" value="ECO:0007669"/>
    <property type="project" value="UniProtKB-KW"/>
</dbReference>